<dbReference type="OrthoDB" id="1667101at2"/>
<keyword evidence="2" id="KW-1185">Reference proteome</keyword>
<dbReference type="Gene3D" id="3.40.91.30">
    <property type="match status" value="1"/>
</dbReference>
<evidence type="ECO:0000313" key="2">
    <source>
        <dbReference type="Proteomes" id="UP000474159"/>
    </source>
</evidence>
<name>A0A6L3SX17_9HYPH</name>
<dbReference type="AlphaFoldDB" id="A0A6L3SX17"/>
<accession>A0A6L3SX17</accession>
<gene>
    <name evidence="1" type="ORF">F6X53_22635</name>
</gene>
<evidence type="ECO:0000313" key="1">
    <source>
        <dbReference type="EMBL" id="KAB1076690.1"/>
    </source>
</evidence>
<dbReference type="RefSeq" id="WP_151002616.1">
    <property type="nucleotide sequence ID" value="NZ_BPQY01000240.1"/>
</dbReference>
<proteinExistence type="predicted"/>
<dbReference type="EMBL" id="VZZK01000028">
    <property type="protein sequence ID" value="KAB1076690.1"/>
    <property type="molecule type" value="Genomic_DNA"/>
</dbReference>
<dbReference type="Proteomes" id="UP000474159">
    <property type="component" value="Unassembled WGS sequence"/>
</dbReference>
<comment type="caution">
    <text evidence="1">The sequence shown here is derived from an EMBL/GenBank/DDBJ whole genome shotgun (WGS) entry which is preliminary data.</text>
</comment>
<organism evidence="1 2">
    <name type="scientific">Methylobacterium soli</name>
    <dbReference type="NCBI Taxonomy" id="553447"/>
    <lineage>
        <taxon>Bacteria</taxon>
        <taxon>Pseudomonadati</taxon>
        <taxon>Pseudomonadota</taxon>
        <taxon>Alphaproteobacteria</taxon>
        <taxon>Hyphomicrobiales</taxon>
        <taxon>Methylobacteriaceae</taxon>
        <taxon>Methylobacterium</taxon>
    </lineage>
</organism>
<reference evidence="1 2" key="1">
    <citation type="submission" date="2019-09" db="EMBL/GenBank/DDBJ databases">
        <title>YIM 48816 draft genome.</title>
        <authorList>
            <person name="Jiang L."/>
        </authorList>
    </citation>
    <scope>NUCLEOTIDE SEQUENCE [LARGE SCALE GENOMIC DNA]</scope>
    <source>
        <strain evidence="1 2">YIM 48816</strain>
    </source>
</reference>
<protein>
    <submittedName>
        <fullName evidence="1">Uncharacterized protein</fullName>
    </submittedName>
</protein>
<sequence length="205" mass="22927">MKIVARPTRYAGTQFRSRLEARWAAFFDLAGWRWEYEPVDGEGWVPDFFLIGAAGPIPVEVKPIQWPTFDSRSLDVMSKSSAAFDSLVLNGEELAKVREARVPETLILGAYPFEYPGPYAKDTLGVLLSTEVTLHGQPYQRRDMAALYRGAKHRCDFSASDGAWFCRIGGEVGKYALEPLDPGETDALWREAGNRVQWKGAGRHG</sequence>